<feature type="chain" id="PRO_5009447214" description="CPAF-like PDZ domain-containing protein" evidence="1">
    <location>
        <begin position="19"/>
        <end position="678"/>
    </location>
</feature>
<evidence type="ECO:0000256" key="1">
    <source>
        <dbReference type="SAM" id="SignalP"/>
    </source>
</evidence>
<dbReference type="STRING" id="914237.A0A1E1LJW5"/>
<dbReference type="InParanoid" id="A0A1E1LJW5"/>
<proteinExistence type="predicted"/>
<feature type="domain" description="CPAF-like PDZ" evidence="2">
    <location>
        <begin position="162"/>
        <end position="279"/>
    </location>
</feature>
<dbReference type="InterPro" id="IPR052766">
    <property type="entry name" value="S41A_metabolite_peptidase"/>
</dbReference>
<comment type="caution">
    <text evidence="3">The sequence shown here is derived from an EMBL/GenBank/DDBJ whole genome shotgun (WGS) entry which is preliminary data.</text>
</comment>
<keyword evidence="1" id="KW-0732">Signal</keyword>
<organism evidence="3 4">
    <name type="scientific">Rhynchosporium graminicola</name>
    <dbReference type="NCBI Taxonomy" id="2792576"/>
    <lineage>
        <taxon>Eukaryota</taxon>
        <taxon>Fungi</taxon>
        <taxon>Dikarya</taxon>
        <taxon>Ascomycota</taxon>
        <taxon>Pezizomycotina</taxon>
        <taxon>Leotiomycetes</taxon>
        <taxon>Helotiales</taxon>
        <taxon>Ploettnerulaceae</taxon>
        <taxon>Rhynchosporium</taxon>
    </lineage>
</organism>
<evidence type="ECO:0000313" key="3">
    <source>
        <dbReference type="EMBL" id="CZT10786.1"/>
    </source>
</evidence>
<dbReference type="PANTHER" id="PTHR37049">
    <property type="entry name" value="PEPTIDASE S41 FAMILY PROTEIN"/>
    <property type="match status" value="1"/>
</dbReference>
<dbReference type="Proteomes" id="UP000178129">
    <property type="component" value="Unassembled WGS sequence"/>
</dbReference>
<gene>
    <name evidence="3" type="ORF">RCO7_05682</name>
</gene>
<evidence type="ECO:0000259" key="2">
    <source>
        <dbReference type="Pfam" id="PF23658"/>
    </source>
</evidence>
<dbReference type="PANTHER" id="PTHR37049:SF4">
    <property type="entry name" value="RHODANESE DOMAIN-CONTAINING PROTEIN"/>
    <property type="match status" value="1"/>
</dbReference>
<dbReference type="InterPro" id="IPR029045">
    <property type="entry name" value="ClpP/crotonase-like_dom_sf"/>
</dbReference>
<evidence type="ECO:0000313" key="4">
    <source>
        <dbReference type="Proteomes" id="UP000178129"/>
    </source>
</evidence>
<dbReference type="InterPro" id="IPR056186">
    <property type="entry name" value="PDZ_CPAF-rel"/>
</dbReference>
<dbReference type="Gene3D" id="3.90.226.10">
    <property type="entry name" value="2-enoyl-CoA Hydratase, Chain A, domain 1"/>
    <property type="match status" value="1"/>
</dbReference>
<dbReference type="SUPFAM" id="SSF52096">
    <property type="entry name" value="ClpP/crotonase"/>
    <property type="match status" value="1"/>
</dbReference>
<feature type="signal peptide" evidence="1">
    <location>
        <begin position="1"/>
        <end position="18"/>
    </location>
</feature>
<dbReference type="Pfam" id="PF23658">
    <property type="entry name" value="PDZ_CPAF_rel"/>
    <property type="match status" value="1"/>
</dbReference>
<dbReference type="AlphaFoldDB" id="A0A1E1LJW5"/>
<keyword evidence="4" id="KW-1185">Reference proteome</keyword>
<sequence length="678" mass="74071">MLGLSLVAIAALSPLAFAHPSPLNDRATSGACGEIRNRVKAAFAADPGARPRLPAQLGYDCLTSVPLHKAEALAFVDSYSQYIGWQSTLGDAKSPPSNYGYAAIDVVQQVSQVRQKLQADQYHNEYSYMMDLYKIVASAHDGLFIFQPDILYSALTFIRPESLTLVSVSPGDGCDLPKIYLKDDLQANPKSSAVSLINGLPAEKYIDTLITQASGYPDRDAAYNSQMWSIATDALGRTAGEFQGYGINTLIFAGPTTTIKFENGTSKTWENQARVKESFEGVTDGESFYQRYCTSQELNYTSSILAPTNPPRRHAYPVQIGDSQGENSIAGYYLNTPGYTDIAVLSVLDFFSNSVTAFQSVAEEFIAKAKADKKKIIIDISSCEGGQYFPAYDLFKQFFPHLNVLDYNRISETDTFNTMATIGSGPRFANYDPNNATGDEVAASESVFNYRSSVYEINVESKAFPSYQSKFGPITHNGNQYTNVMRFNISNPRISSATDGLGLQITGLGPRSNFTQPFAASDIVLLLDGKCVSVCPIFATSMAQQGKVQTVVIGGRPAKAPMQSIGGSRGSESYDLGTILYYAQLFTKFATQQQAAVLAKLNDKVFERLINGYISYRDVLVPGQLGTGAGKQIGANFVKEDADCRIFNTRDMVFDQTKVWEKVADVTWKGKQCVVGKH</sequence>
<protein>
    <recommendedName>
        <fullName evidence="2">CPAF-like PDZ domain-containing protein</fullName>
    </recommendedName>
</protein>
<accession>A0A1E1LJW5</accession>
<reference evidence="4" key="1">
    <citation type="submission" date="2016-03" db="EMBL/GenBank/DDBJ databases">
        <authorList>
            <person name="Ploux O."/>
        </authorList>
    </citation>
    <scope>NUCLEOTIDE SEQUENCE [LARGE SCALE GENOMIC DNA]</scope>
    <source>
        <strain evidence="4">UK7</strain>
    </source>
</reference>
<name>A0A1E1LJW5_9HELO</name>
<dbReference type="EMBL" id="FJUW01000058">
    <property type="protein sequence ID" value="CZT10786.1"/>
    <property type="molecule type" value="Genomic_DNA"/>
</dbReference>